<dbReference type="RefSeq" id="XP_033464930.1">
    <property type="nucleotide sequence ID" value="XM_033600857.1"/>
</dbReference>
<feature type="compositionally biased region" description="Polar residues" evidence="1">
    <location>
        <begin position="134"/>
        <end position="144"/>
    </location>
</feature>
<accession>A0A6J3MJG7</accession>
<gene>
    <name evidence="4" type="ORF">K489DRAFT_31237</name>
</gene>
<evidence type="ECO:0000256" key="2">
    <source>
        <dbReference type="SAM" id="Phobius"/>
    </source>
</evidence>
<keyword evidence="2" id="KW-1133">Transmembrane helix</keyword>
<dbReference type="OrthoDB" id="5401332at2759"/>
<organism evidence="4">
    <name type="scientific">Dissoconium aciculare CBS 342.82</name>
    <dbReference type="NCBI Taxonomy" id="1314786"/>
    <lineage>
        <taxon>Eukaryota</taxon>
        <taxon>Fungi</taxon>
        <taxon>Dikarya</taxon>
        <taxon>Ascomycota</taxon>
        <taxon>Pezizomycotina</taxon>
        <taxon>Dothideomycetes</taxon>
        <taxon>Dothideomycetidae</taxon>
        <taxon>Mycosphaerellales</taxon>
        <taxon>Dissoconiaceae</taxon>
        <taxon>Dissoconium</taxon>
    </lineage>
</organism>
<evidence type="ECO:0000313" key="4">
    <source>
        <dbReference type="RefSeq" id="XP_033464930.1"/>
    </source>
</evidence>
<evidence type="ECO:0000256" key="1">
    <source>
        <dbReference type="SAM" id="MobiDB-lite"/>
    </source>
</evidence>
<reference evidence="4" key="3">
    <citation type="submission" date="2025-08" db="UniProtKB">
        <authorList>
            <consortium name="RefSeq"/>
        </authorList>
    </citation>
    <scope>IDENTIFICATION</scope>
    <source>
        <strain evidence="4">CBS 342.82</strain>
    </source>
</reference>
<feature type="region of interest" description="Disordered" evidence="1">
    <location>
        <begin position="168"/>
        <end position="413"/>
    </location>
</feature>
<keyword evidence="2" id="KW-0472">Membrane</keyword>
<dbReference type="PANTHER" id="PTHR40018:SF1">
    <property type="entry name" value="[PSI+] INDUCTION PROTEIN 2"/>
    <property type="match status" value="1"/>
</dbReference>
<proteinExistence type="predicted"/>
<dbReference type="InterPro" id="IPR037504">
    <property type="entry name" value="PSI_induc_2"/>
</dbReference>
<keyword evidence="3" id="KW-1185">Reference proteome</keyword>
<dbReference type="GO" id="GO:0005935">
    <property type="term" value="C:cellular bud neck"/>
    <property type="evidence" value="ECO:0007669"/>
    <property type="project" value="TreeGrafter"/>
</dbReference>
<name>A0A6J3MJG7_9PEZI</name>
<evidence type="ECO:0008006" key="5">
    <source>
        <dbReference type="Google" id="ProtNLM"/>
    </source>
</evidence>
<feature type="region of interest" description="Disordered" evidence="1">
    <location>
        <begin position="134"/>
        <end position="154"/>
    </location>
</feature>
<feature type="compositionally biased region" description="Low complexity" evidence="1">
    <location>
        <begin position="183"/>
        <end position="195"/>
    </location>
</feature>
<dbReference type="Proteomes" id="UP000504637">
    <property type="component" value="Unplaced"/>
</dbReference>
<feature type="compositionally biased region" description="Basic and acidic residues" evidence="1">
    <location>
        <begin position="168"/>
        <end position="179"/>
    </location>
</feature>
<dbReference type="AlphaFoldDB" id="A0A6J3MJG7"/>
<dbReference type="PANTHER" id="PTHR40018">
    <property type="entry name" value="[PSI+] INDUCTION PROTEIN 2"/>
    <property type="match status" value="1"/>
</dbReference>
<feature type="transmembrane region" description="Helical" evidence="2">
    <location>
        <begin position="39"/>
        <end position="60"/>
    </location>
</feature>
<reference evidence="4" key="1">
    <citation type="submission" date="2020-01" db="EMBL/GenBank/DDBJ databases">
        <authorList>
            <consortium name="DOE Joint Genome Institute"/>
            <person name="Haridas S."/>
            <person name="Albert R."/>
            <person name="Binder M."/>
            <person name="Bloem J."/>
            <person name="Labutti K."/>
            <person name="Salamov A."/>
            <person name="Andreopoulos B."/>
            <person name="Baker S.E."/>
            <person name="Barry K."/>
            <person name="Bills G."/>
            <person name="Bluhm B.H."/>
            <person name="Cannon C."/>
            <person name="Castanera R."/>
            <person name="Culley D.E."/>
            <person name="Daum C."/>
            <person name="Ezra D."/>
            <person name="Gonzalez J.B."/>
            <person name="Henrissat B."/>
            <person name="Kuo A."/>
            <person name="Liang C."/>
            <person name="Lipzen A."/>
            <person name="Lutzoni F."/>
            <person name="Magnuson J."/>
            <person name="Mondo S."/>
            <person name="Nolan M."/>
            <person name="Ohm R."/>
            <person name="Pangilinan J."/>
            <person name="Park H.-J."/>
            <person name="Ramirez L."/>
            <person name="Alfaro M."/>
            <person name="Sun H."/>
            <person name="Tritt A."/>
            <person name="Yoshinaga Y."/>
            <person name="Zwiers L.-H."/>
            <person name="Turgeon B.G."/>
            <person name="Goodwin S.B."/>
            <person name="Spatafora J.W."/>
            <person name="Crous P.W."/>
            <person name="Grigoriev I.V."/>
        </authorList>
    </citation>
    <scope>NUCLEOTIDE SEQUENCE</scope>
    <source>
        <strain evidence="4">CBS 342.82</strain>
    </source>
</reference>
<sequence length="413" mass="45516">MATTSIRQRDVGSSISDVKTTYSSWDTCMEKSYCKWPAIIGIVVASLIVISLLTCLFRCLCCGVECCCACFKCCNACCPSPRRRGGREGYQQTPAPLPPAQPFPTRDQYVQKLSMQYGSGAPAVARTATFDTPSRARTTVSTTSHNDDALPAMPSWDAAREKRIEASAEEHPEEMEMTRLKSPRVQSPSTQQSQTLPRRENASPYGENFNHPAPAAYPVRRQGDDNFANHRTPISPVASPHQDLASSGDVGTLSAAPYHEYSRGGQFAPSPYSSQRTTDNPPPMYAAHNPTNVAVAMPYSSTDSRVEPAQYGHDGRQQQRNQYQQDGYGSRAQQPQYGQGGYNSGPRQPQSPQDEYGSGPQQPQYGQGSYGSRPQQPQPQQGGYDGRPQQPRPQQGGYDSRPQQPQPQQRWIR</sequence>
<protein>
    <recommendedName>
        <fullName evidence="5">Fibroin-3 related protein</fullName>
    </recommendedName>
</protein>
<dbReference type="GeneID" id="54358657"/>
<dbReference type="GO" id="GO:0005886">
    <property type="term" value="C:plasma membrane"/>
    <property type="evidence" value="ECO:0007669"/>
    <property type="project" value="TreeGrafter"/>
</dbReference>
<feature type="compositionally biased region" description="Low complexity" evidence="1">
    <location>
        <begin position="318"/>
        <end position="328"/>
    </location>
</feature>
<reference evidence="4" key="2">
    <citation type="submission" date="2020-04" db="EMBL/GenBank/DDBJ databases">
        <authorList>
            <consortium name="NCBI Genome Project"/>
        </authorList>
    </citation>
    <scope>NUCLEOTIDE SEQUENCE</scope>
    <source>
        <strain evidence="4">CBS 342.82</strain>
    </source>
</reference>
<feature type="compositionally biased region" description="Low complexity" evidence="1">
    <location>
        <begin position="356"/>
        <end position="413"/>
    </location>
</feature>
<keyword evidence="2" id="KW-0812">Transmembrane</keyword>
<evidence type="ECO:0000313" key="3">
    <source>
        <dbReference type="Proteomes" id="UP000504637"/>
    </source>
</evidence>